<gene>
    <name evidence="1" type="ORF">DET61_11949</name>
</gene>
<dbReference type="EMBL" id="QPJI01000019">
    <property type="protein sequence ID" value="RCW63282.1"/>
    <property type="molecule type" value="Genomic_DNA"/>
</dbReference>
<dbReference type="Proteomes" id="UP000253647">
    <property type="component" value="Unassembled WGS sequence"/>
</dbReference>
<reference evidence="1 2" key="1">
    <citation type="submission" date="2018-07" db="EMBL/GenBank/DDBJ databases">
        <title>Freshwater and sediment microbial communities from various areas in North America, analyzing microbe dynamics in response to fracking.</title>
        <authorList>
            <person name="Lamendella R."/>
        </authorList>
    </citation>
    <scope>NUCLEOTIDE SEQUENCE [LARGE SCALE GENOMIC DNA]</scope>
    <source>
        <strain evidence="1 2">105B</strain>
    </source>
</reference>
<protein>
    <submittedName>
        <fullName evidence="1">Uracil DNA glycosylase superfamily protein</fullName>
    </submittedName>
</protein>
<dbReference type="InterPro" id="IPR036895">
    <property type="entry name" value="Uracil-DNA_glycosylase-like_sf"/>
</dbReference>
<dbReference type="Gene3D" id="3.40.470.10">
    <property type="entry name" value="Uracil-DNA glycosylase-like domain"/>
    <property type="match status" value="1"/>
</dbReference>
<evidence type="ECO:0000313" key="2">
    <source>
        <dbReference type="Proteomes" id="UP000253647"/>
    </source>
</evidence>
<proteinExistence type="predicted"/>
<evidence type="ECO:0000313" key="1">
    <source>
        <dbReference type="EMBL" id="RCW63282.1"/>
    </source>
</evidence>
<dbReference type="RefSeq" id="WP_114435315.1">
    <property type="nucleotide sequence ID" value="NZ_QPJI01000019.1"/>
</dbReference>
<sequence>MTPQYYVDAIAIPMLPRVHNPWSQVCMWDDRLSGPEERKERLRSHLDCDPALIIVGNSARYNESRYTGIPFTSEKMILDGLIPRVQLCEGMERLSKRPAPFEDKTSEIVWSSLYDHGVANKTVLFSAVPWHPEGEKPCGSDRIPTYREVQLGRIYLQTLINMYPNAHVASIGGIAEASLEDLGIAHQKLRDPHRYGFQDLKDSLKDLAI</sequence>
<dbReference type="SUPFAM" id="SSF52141">
    <property type="entry name" value="Uracil-DNA glycosylase-like"/>
    <property type="match status" value="1"/>
</dbReference>
<dbReference type="AlphaFoldDB" id="A0A368X5I6"/>
<comment type="caution">
    <text evidence="1">The sequence shown here is derived from an EMBL/GenBank/DDBJ whole genome shotgun (WGS) entry which is preliminary data.</text>
</comment>
<organism evidence="1 2">
    <name type="scientific">Marinobacter nauticus</name>
    <name type="common">Marinobacter hydrocarbonoclasticus</name>
    <name type="synonym">Marinobacter aquaeolei</name>
    <dbReference type="NCBI Taxonomy" id="2743"/>
    <lineage>
        <taxon>Bacteria</taxon>
        <taxon>Pseudomonadati</taxon>
        <taxon>Pseudomonadota</taxon>
        <taxon>Gammaproteobacteria</taxon>
        <taxon>Pseudomonadales</taxon>
        <taxon>Marinobacteraceae</taxon>
        <taxon>Marinobacter</taxon>
    </lineage>
</organism>
<name>A0A368X5I6_MARNT</name>
<accession>A0A368X5I6</accession>